<dbReference type="EMBL" id="HAEI01009303">
    <property type="protein sequence ID" value="SBS07392.1"/>
    <property type="molecule type" value="Transcribed_RNA"/>
</dbReference>
<evidence type="ECO:0000313" key="1">
    <source>
        <dbReference type="EMBL" id="SBS07392.1"/>
    </source>
</evidence>
<gene>
    <name evidence="1" type="primary">PCNXL3</name>
</gene>
<protein>
    <submittedName>
        <fullName evidence="1">Pecanex-like 3</fullName>
    </submittedName>
</protein>
<organism evidence="1">
    <name type="scientific">Nothobranchius rachovii</name>
    <name type="common">bluefin notho</name>
    <dbReference type="NCBI Taxonomy" id="451742"/>
    <lineage>
        <taxon>Eukaryota</taxon>
        <taxon>Metazoa</taxon>
        <taxon>Chordata</taxon>
        <taxon>Craniata</taxon>
        <taxon>Vertebrata</taxon>
        <taxon>Euteleostomi</taxon>
        <taxon>Actinopterygii</taxon>
        <taxon>Neopterygii</taxon>
        <taxon>Teleostei</taxon>
        <taxon>Neoteleostei</taxon>
        <taxon>Acanthomorphata</taxon>
        <taxon>Ovalentaria</taxon>
        <taxon>Atherinomorphae</taxon>
        <taxon>Cyprinodontiformes</taxon>
        <taxon>Nothobranchiidae</taxon>
        <taxon>Nothobranchius</taxon>
    </lineage>
</organism>
<accession>A0A1A8RNX3</accession>
<sequence length="79" mass="8801">LLLGTFPAVCQRYADRLCLVFPGHFPVWVATSGQYFCDVSAGADRHARFWWNGHHQPSLISLQPHSQHAGGCSALWILP</sequence>
<reference evidence="1" key="2">
    <citation type="submission" date="2016-06" db="EMBL/GenBank/DDBJ databases">
        <title>The genome of a short-lived fish provides insights into sex chromosome evolution and the genetic control of aging.</title>
        <authorList>
            <person name="Reichwald K."/>
            <person name="Felder M."/>
            <person name="Petzold A."/>
            <person name="Koch P."/>
            <person name="Groth M."/>
            <person name="Platzer M."/>
        </authorList>
    </citation>
    <scope>NUCLEOTIDE SEQUENCE</scope>
    <source>
        <tissue evidence="1">Brain</tissue>
    </source>
</reference>
<name>A0A1A8RNX3_9TELE</name>
<feature type="non-terminal residue" evidence="1">
    <location>
        <position position="79"/>
    </location>
</feature>
<dbReference type="AlphaFoldDB" id="A0A1A8RNX3"/>
<reference evidence="1" key="1">
    <citation type="submission" date="2016-05" db="EMBL/GenBank/DDBJ databases">
        <authorList>
            <person name="Lavstsen T."/>
            <person name="Jespersen J.S."/>
        </authorList>
    </citation>
    <scope>NUCLEOTIDE SEQUENCE</scope>
    <source>
        <tissue evidence="1">Brain</tissue>
    </source>
</reference>
<feature type="non-terminal residue" evidence="1">
    <location>
        <position position="1"/>
    </location>
</feature>
<proteinExistence type="predicted"/>